<dbReference type="EMBL" id="PGGS01000771">
    <property type="protein sequence ID" value="PNH01887.1"/>
    <property type="molecule type" value="Genomic_DNA"/>
</dbReference>
<evidence type="ECO:0000313" key="2">
    <source>
        <dbReference type="EMBL" id="PNH01887.1"/>
    </source>
</evidence>
<dbReference type="OrthoDB" id="10398982at2759"/>
<keyword evidence="1" id="KW-1133">Transmembrane helix</keyword>
<name>A0A2J7ZNP8_9CHLO</name>
<accession>A0A2J7ZNP8</accession>
<proteinExistence type="predicted"/>
<evidence type="ECO:0000313" key="3">
    <source>
        <dbReference type="Proteomes" id="UP000236333"/>
    </source>
</evidence>
<dbReference type="Proteomes" id="UP000236333">
    <property type="component" value="Unassembled WGS sequence"/>
</dbReference>
<gene>
    <name evidence="2" type="ORF">TSOC_012190</name>
</gene>
<keyword evidence="3" id="KW-1185">Reference proteome</keyword>
<evidence type="ECO:0000256" key="1">
    <source>
        <dbReference type="SAM" id="Phobius"/>
    </source>
</evidence>
<keyword evidence="1" id="KW-0812">Transmembrane</keyword>
<comment type="caution">
    <text evidence="2">The sequence shown here is derived from an EMBL/GenBank/DDBJ whole genome shotgun (WGS) entry which is preliminary data.</text>
</comment>
<feature type="transmembrane region" description="Helical" evidence="1">
    <location>
        <begin position="20"/>
        <end position="44"/>
    </location>
</feature>
<reference evidence="2 3" key="1">
    <citation type="journal article" date="2017" name="Mol. Biol. Evol.">
        <title>The 4-celled Tetrabaena socialis nuclear genome reveals the essential components for genetic control of cell number at the origin of multicellularity in the volvocine lineage.</title>
        <authorList>
            <person name="Featherston J."/>
            <person name="Arakaki Y."/>
            <person name="Hanschen E.R."/>
            <person name="Ferris P.J."/>
            <person name="Michod R.E."/>
            <person name="Olson B.J.S.C."/>
            <person name="Nozaki H."/>
            <person name="Durand P.M."/>
        </authorList>
    </citation>
    <scope>NUCLEOTIDE SEQUENCE [LARGE SCALE GENOMIC DNA]</scope>
    <source>
        <strain evidence="2 3">NIES-571</strain>
    </source>
</reference>
<evidence type="ECO:0008006" key="4">
    <source>
        <dbReference type="Google" id="ProtNLM"/>
    </source>
</evidence>
<dbReference type="AlphaFoldDB" id="A0A2J7ZNP8"/>
<protein>
    <recommendedName>
        <fullName evidence="4">Fe2OG dioxygenase domain-containing protein</fullName>
    </recommendedName>
</protein>
<keyword evidence="1" id="KW-0472">Membrane</keyword>
<organism evidence="2 3">
    <name type="scientific">Tetrabaena socialis</name>
    <dbReference type="NCBI Taxonomy" id="47790"/>
    <lineage>
        <taxon>Eukaryota</taxon>
        <taxon>Viridiplantae</taxon>
        <taxon>Chlorophyta</taxon>
        <taxon>core chlorophytes</taxon>
        <taxon>Chlorophyceae</taxon>
        <taxon>CS clade</taxon>
        <taxon>Chlamydomonadales</taxon>
        <taxon>Tetrabaenaceae</taxon>
        <taxon>Tetrabaena</taxon>
    </lineage>
</organism>
<dbReference type="Gene3D" id="2.60.120.620">
    <property type="entry name" value="q2cbj1_9rhob like domain"/>
    <property type="match status" value="1"/>
</dbReference>
<sequence>MRPLKGKPKPGHRSTKKRLLIFILIFILILILLLLIPPILYMAYQGGVYMSTRHSECYRPPNELCYTSAATFCDMALIELAPSEIWPDLGVQLLDLALDPQNGKRVVIPGWKAGRTIATAELLAKCPVVSQMYEDLERPLSRVIGERVSGTPLDLPTSCSLLVYEQTGDFINWHYDVNYFNGRFFTLLIPITPDNTCTTYKHQASPTTEVIVRIPEGRALLFEGEHVFHMATPICEGQVRVILSMQFVTSRDVNTWKRLLMRVKDVAYVGL</sequence>